<organism evidence="3 4">
    <name type="scientific">Euhalothece natronophila Z-M001</name>
    <dbReference type="NCBI Taxonomy" id="522448"/>
    <lineage>
        <taxon>Bacteria</taxon>
        <taxon>Bacillati</taxon>
        <taxon>Cyanobacteriota</taxon>
        <taxon>Cyanophyceae</taxon>
        <taxon>Oscillatoriophycideae</taxon>
        <taxon>Chroococcales</taxon>
        <taxon>Halothecacae</taxon>
        <taxon>Halothece cluster</taxon>
        <taxon>Euhalothece</taxon>
    </lineage>
</organism>
<dbReference type="InterPro" id="IPR029058">
    <property type="entry name" value="AB_hydrolase_fold"/>
</dbReference>
<dbReference type="OrthoDB" id="252464at2"/>
<evidence type="ECO:0000259" key="2">
    <source>
        <dbReference type="Pfam" id="PF00561"/>
    </source>
</evidence>
<sequence length="288" mass="32606">MKTEEKQGTINIRGVDHYYEWICQGNSSKPVLVFIHGWGGSGRYWKTTATALSPYFNCLLYDIRGFGRSPLPAEHSISFDMEEYAEDLALLLEGLNLDQVYLNAHSMGASFATLFLTRYPEKVKQAILTCSGIFNYNPVTFNLFHFAGNYVVKLRFNWLLNIPAMDRLFMARFLYQSIPEAERKAFLEDYLLADEVAAKGTIDTAVSKHAATVMPEAFAKVSVPTLLIAGEKDIIIPTKLAKKAASLNSEYIEYFELPKTGHFPMLEDAPRYLKKVSEFLQLVPSEKQ</sequence>
<dbReference type="InterPro" id="IPR050266">
    <property type="entry name" value="AB_hydrolase_sf"/>
</dbReference>
<dbReference type="InterPro" id="IPR000073">
    <property type="entry name" value="AB_hydrolase_1"/>
</dbReference>
<gene>
    <name evidence="3" type="ORF">FRE64_00360</name>
</gene>
<dbReference type="Proteomes" id="UP000318453">
    <property type="component" value="Chromosome"/>
</dbReference>
<dbReference type="Pfam" id="PF00561">
    <property type="entry name" value="Abhydrolase_1"/>
    <property type="match status" value="1"/>
</dbReference>
<dbReference type="RefSeq" id="WP_146294144.1">
    <property type="nucleotide sequence ID" value="NZ_CP042326.1"/>
</dbReference>
<dbReference type="PRINTS" id="PR00412">
    <property type="entry name" value="EPOXHYDRLASE"/>
</dbReference>
<feature type="domain" description="AB hydrolase-1" evidence="2">
    <location>
        <begin position="30"/>
        <end position="268"/>
    </location>
</feature>
<dbReference type="GO" id="GO:0016020">
    <property type="term" value="C:membrane"/>
    <property type="evidence" value="ECO:0007669"/>
    <property type="project" value="TreeGrafter"/>
</dbReference>
<reference evidence="3" key="1">
    <citation type="submission" date="2019-08" db="EMBL/GenBank/DDBJ databases">
        <title>Carotenoids and Carotenoid Binding Proteins in the Halophilic Cyanobacterium Euhalothece sp. ZM00.</title>
        <authorList>
            <person name="Cho S.M."/>
            <person name="Song J.Y."/>
            <person name="Park Y.-I."/>
        </authorList>
    </citation>
    <scope>NUCLEOTIDE SEQUENCE [LARGE SCALE GENOMIC DNA]</scope>
    <source>
        <strain evidence="3">Z-M001</strain>
    </source>
</reference>
<protein>
    <submittedName>
        <fullName evidence="3">Alpha/beta hydrolase</fullName>
    </submittedName>
</protein>
<dbReference type="AlphaFoldDB" id="A0A5B8NH74"/>
<dbReference type="PANTHER" id="PTHR43798:SF31">
    <property type="entry name" value="AB HYDROLASE SUPERFAMILY PROTEIN YCLE"/>
    <property type="match status" value="1"/>
</dbReference>
<accession>A0A5B8NH74</accession>
<keyword evidence="4" id="KW-1185">Reference proteome</keyword>
<dbReference type="PRINTS" id="PR00111">
    <property type="entry name" value="ABHYDROLASE"/>
</dbReference>
<dbReference type="GO" id="GO:0016787">
    <property type="term" value="F:hydrolase activity"/>
    <property type="evidence" value="ECO:0007669"/>
    <property type="project" value="UniProtKB-KW"/>
</dbReference>
<dbReference type="PANTHER" id="PTHR43798">
    <property type="entry name" value="MONOACYLGLYCEROL LIPASE"/>
    <property type="match status" value="1"/>
</dbReference>
<dbReference type="InterPro" id="IPR000639">
    <property type="entry name" value="Epox_hydrolase-like"/>
</dbReference>
<name>A0A5B8NH74_9CHRO</name>
<evidence type="ECO:0000313" key="4">
    <source>
        <dbReference type="Proteomes" id="UP000318453"/>
    </source>
</evidence>
<evidence type="ECO:0000313" key="3">
    <source>
        <dbReference type="EMBL" id="QDZ38533.1"/>
    </source>
</evidence>
<dbReference type="KEGG" id="enn:FRE64_00360"/>
<dbReference type="Gene3D" id="3.40.50.1820">
    <property type="entry name" value="alpha/beta hydrolase"/>
    <property type="match status" value="1"/>
</dbReference>
<proteinExistence type="predicted"/>
<dbReference type="SUPFAM" id="SSF53474">
    <property type="entry name" value="alpha/beta-Hydrolases"/>
    <property type="match status" value="1"/>
</dbReference>
<dbReference type="EMBL" id="CP042326">
    <property type="protein sequence ID" value="QDZ38533.1"/>
    <property type="molecule type" value="Genomic_DNA"/>
</dbReference>
<keyword evidence="1 3" id="KW-0378">Hydrolase</keyword>
<evidence type="ECO:0000256" key="1">
    <source>
        <dbReference type="ARBA" id="ARBA00022801"/>
    </source>
</evidence>